<evidence type="ECO:0000256" key="1">
    <source>
        <dbReference type="SAM" id="MobiDB-lite"/>
    </source>
</evidence>
<sequence length="197" mass="22173">MEPLLQSSTTFEISKQARPPSSADPQSTGDTYKHAQNKCKLRVANKLTKIQRENRVQFLHSASAPFYKQIQTFFSNTNHDSPTQVQKNINSISKRDSINETNACVEWVNDKSRNETFEDRKIESLVHACRISQPLSPSHIISPRRQDAVSTATLNISRRFATTSAIQESLPEAMRPPCRLARFTAPDGTTTSILNDL</sequence>
<accession>A0A0B2US64</accession>
<dbReference type="EMBL" id="JPKZ01003281">
    <property type="protein sequence ID" value="KHN72233.1"/>
    <property type="molecule type" value="Genomic_DNA"/>
</dbReference>
<reference evidence="2 3" key="1">
    <citation type="submission" date="2014-11" db="EMBL/GenBank/DDBJ databases">
        <title>Genetic blueprint of the zoonotic pathogen Toxocara canis.</title>
        <authorList>
            <person name="Zhu X.-Q."/>
            <person name="Korhonen P.K."/>
            <person name="Cai H."/>
            <person name="Young N.D."/>
            <person name="Nejsum P."/>
            <person name="von Samson-Himmelstjerna G."/>
            <person name="Boag P.R."/>
            <person name="Tan P."/>
            <person name="Li Q."/>
            <person name="Min J."/>
            <person name="Yang Y."/>
            <person name="Wang X."/>
            <person name="Fang X."/>
            <person name="Hall R.S."/>
            <person name="Hofmann A."/>
            <person name="Sternberg P.W."/>
            <person name="Jex A.R."/>
            <person name="Gasser R.B."/>
        </authorList>
    </citation>
    <scope>NUCLEOTIDE SEQUENCE [LARGE SCALE GENOMIC DNA]</scope>
    <source>
        <strain evidence="2">PN_DK_2014</strain>
    </source>
</reference>
<evidence type="ECO:0000313" key="3">
    <source>
        <dbReference type="Proteomes" id="UP000031036"/>
    </source>
</evidence>
<dbReference type="Proteomes" id="UP000031036">
    <property type="component" value="Unassembled WGS sequence"/>
</dbReference>
<gene>
    <name evidence="2" type="ORF">Tcan_00100</name>
</gene>
<dbReference type="AlphaFoldDB" id="A0A0B2US64"/>
<name>A0A0B2US64_TOXCA</name>
<protein>
    <submittedName>
        <fullName evidence="2">Uncharacterized protein</fullName>
    </submittedName>
</protein>
<evidence type="ECO:0000313" key="2">
    <source>
        <dbReference type="EMBL" id="KHN72233.1"/>
    </source>
</evidence>
<feature type="compositionally biased region" description="Polar residues" evidence="1">
    <location>
        <begin position="1"/>
        <end position="13"/>
    </location>
</feature>
<comment type="caution">
    <text evidence="2">The sequence shown here is derived from an EMBL/GenBank/DDBJ whole genome shotgun (WGS) entry which is preliminary data.</text>
</comment>
<feature type="region of interest" description="Disordered" evidence="1">
    <location>
        <begin position="1"/>
        <end position="34"/>
    </location>
</feature>
<keyword evidence="3" id="KW-1185">Reference proteome</keyword>
<organism evidence="2 3">
    <name type="scientific">Toxocara canis</name>
    <name type="common">Canine roundworm</name>
    <dbReference type="NCBI Taxonomy" id="6265"/>
    <lineage>
        <taxon>Eukaryota</taxon>
        <taxon>Metazoa</taxon>
        <taxon>Ecdysozoa</taxon>
        <taxon>Nematoda</taxon>
        <taxon>Chromadorea</taxon>
        <taxon>Rhabditida</taxon>
        <taxon>Spirurina</taxon>
        <taxon>Ascaridomorpha</taxon>
        <taxon>Ascaridoidea</taxon>
        <taxon>Toxocaridae</taxon>
        <taxon>Toxocara</taxon>
    </lineage>
</organism>
<proteinExistence type="predicted"/>